<feature type="compositionally biased region" description="Basic and acidic residues" evidence="1">
    <location>
        <begin position="881"/>
        <end position="895"/>
    </location>
</feature>
<feature type="region of interest" description="Disordered" evidence="1">
    <location>
        <begin position="1729"/>
        <end position="1752"/>
    </location>
</feature>
<feature type="region of interest" description="Disordered" evidence="1">
    <location>
        <begin position="881"/>
        <end position="906"/>
    </location>
</feature>
<feature type="region of interest" description="Disordered" evidence="1">
    <location>
        <begin position="1659"/>
        <end position="1690"/>
    </location>
</feature>
<evidence type="ECO:0000313" key="3">
    <source>
        <dbReference type="Proteomes" id="UP000243686"/>
    </source>
</evidence>
<organism evidence="2 3">
    <name type="scientific">Opisthorchis viverrini</name>
    <name type="common">Southeast Asian liver fluke</name>
    <dbReference type="NCBI Taxonomy" id="6198"/>
    <lineage>
        <taxon>Eukaryota</taxon>
        <taxon>Metazoa</taxon>
        <taxon>Spiralia</taxon>
        <taxon>Lophotrochozoa</taxon>
        <taxon>Platyhelminthes</taxon>
        <taxon>Trematoda</taxon>
        <taxon>Digenea</taxon>
        <taxon>Opisthorchiida</taxon>
        <taxon>Opisthorchiata</taxon>
        <taxon>Opisthorchiidae</taxon>
        <taxon>Opisthorchis</taxon>
    </lineage>
</organism>
<accession>A0A1S8WKP6</accession>
<feature type="region of interest" description="Disordered" evidence="1">
    <location>
        <begin position="419"/>
        <end position="482"/>
    </location>
</feature>
<protein>
    <submittedName>
        <fullName evidence="2">Uncharacterized protein</fullName>
    </submittedName>
</protein>
<evidence type="ECO:0000256" key="1">
    <source>
        <dbReference type="SAM" id="MobiDB-lite"/>
    </source>
</evidence>
<feature type="compositionally biased region" description="Polar residues" evidence="1">
    <location>
        <begin position="425"/>
        <end position="439"/>
    </location>
</feature>
<evidence type="ECO:0000313" key="2">
    <source>
        <dbReference type="EMBL" id="OON15008.1"/>
    </source>
</evidence>
<feature type="region of interest" description="Disordered" evidence="1">
    <location>
        <begin position="27"/>
        <end position="49"/>
    </location>
</feature>
<feature type="compositionally biased region" description="Low complexity" evidence="1">
    <location>
        <begin position="466"/>
        <end position="475"/>
    </location>
</feature>
<feature type="region of interest" description="Disordered" evidence="1">
    <location>
        <begin position="824"/>
        <end position="869"/>
    </location>
</feature>
<feature type="compositionally biased region" description="Low complexity" evidence="1">
    <location>
        <begin position="896"/>
        <end position="906"/>
    </location>
</feature>
<proteinExistence type="predicted"/>
<reference evidence="2 3" key="1">
    <citation type="submission" date="2015-03" db="EMBL/GenBank/DDBJ databases">
        <title>Draft genome of the nematode, Opisthorchis viverrini.</title>
        <authorList>
            <person name="Mitreva M."/>
        </authorList>
    </citation>
    <scope>NUCLEOTIDE SEQUENCE [LARGE SCALE GENOMIC DNA]</scope>
    <source>
        <strain evidence="2">Khon Kaen</strain>
    </source>
</reference>
<feature type="compositionally biased region" description="Polar residues" evidence="1">
    <location>
        <begin position="160"/>
        <end position="170"/>
    </location>
</feature>
<feature type="compositionally biased region" description="Basic and acidic residues" evidence="1">
    <location>
        <begin position="1269"/>
        <end position="1281"/>
    </location>
</feature>
<keyword evidence="3" id="KW-1185">Reference proteome</keyword>
<name>A0A1S8WKP6_OPIVI</name>
<dbReference type="EMBL" id="KV906278">
    <property type="protein sequence ID" value="OON15008.1"/>
    <property type="molecule type" value="Genomic_DNA"/>
</dbReference>
<feature type="region of interest" description="Disordered" evidence="1">
    <location>
        <begin position="137"/>
        <end position="217"/>
    </location>
</feature>
<gene>
    <name evidence="2" type="ORF">X801_09198</name>
</gene>
<feature type="region of interest" description="Disordered" evidence="1">
    <location>
        <begin position="1260"/>
        <end position="1281"/>
    </location>
</feature>
<feature type="compositionally biased region" description="Polar residues" evidence="1">
    <location>
        <begin position="207"/>
        <end position="217"/>
    </location>
</feature>
<feature type="region of interest" description="Disordered" evidence="1">
    <location>
        <begin position="77"/>
        <end position="109"/>
    </location>
</feature>
<feature type="compositionally biased region" description="Basic and acidic residues" evidence="1">
    <location>
        <begin position="1732"/>
        <end position="1747"/>
    </location>
</feature>
<dbReference type="Proteomes" id="UP000243686">
    <property type="component" value="Unassembled WGS sequence"/>
</dbReference>
<feature type="compositionally biased region" description="Polar residues" evidence="1">
    <location>
        <begin position="90"/>
        <end position="109"/>
    </location>
</feature>
<feature type="compositionally biased region" description="Basic and acidic residues" evidence="1">
    <location>
        <begin position="839"/>
        <end position="866"/>
    </location>
</feature>
<sequence length="1905" mass="211514">MCWYEASNQPHPNLDRIHSALEDAVKRRTKRTPSKVSVDPKSTSVPSRMPWRNKYANSSELFGKLTTCSPRPGQPVLFQSSKPTAHHTGRSFTGRMQQDKQCTNPRSNYSRSVGLCQKAGPHGEDLYRSISATLSTQETRTCDLHTPPSPLRSLTPPFCTPNTKSYNSSDKLSHSKNKDVSGGNDKVLSKGNISRLSPSNRDKVTQDLRQSPKFTNPTRLTRTLPAVVVRSTALKTDSYGGRPAMTKDNQTQTDPVAPKIETNRRRTARSPIVSGDQSISSTARCFTPSTVEDVKVNPESQKHKKPVDYSNISCGRCVSPMSVSRASILGLPSPLDRWDDEPSPTWENLETADTCPPLSSPKLSALSPARAQNISYPLENEQSGKCVGMAKKLSIPGVYSSKRSYVKKPGGTMKAMVKRSRRTFRINSETSAPTRNTSAPPDVAKDHPTENLFQSALKSKHPDKMSPSQKSPSPSSDRHTCRTQDTQCNGACYLRCSVPVLHNPVLSPSYPLFALACPQWFGLTCYGQKFEEGALLEPNHPNTYEFLVNLEQGASNFKSKSMTSKMISLAGLLPIKYHSTAEKCIDERYRPVEQSNRRQRFETMNRQMLSGIVWTLCLLQNFYAPFIKKSLSNHNRKVYIDYSKLHLDKQINCNSNDNSDGELSRQDDLIKVNSTTSAKGQSVHSPQSLSLGRRGMQDTDKIFVSTCIVIGPDALINTRAGNSFVPVAPELDEFRSPNIPPGCTEALRNTAGPTPNPCSAIRIIRHPSTRKPCEVQMQRHCCLCCHCNMMNLQTFDPVEHSSGNRGLTEEHDRNRVENLRMADTREKGSAVASPYHLWGKTELHNREQTESKISRKQDPEDRRSNDLKQYNQFVREILSEQSHETIRKTRNKAERSSISLGSSSLKKGAPVRREPCIYKVIPYAGSSEFESPTQVEAKFGSDSTTEAKASETKFARIERSGVLKEVFVEVDHEVSVTEVTGPIIQNDLVTRTEKNRNSSLNINKSLDGREQVPVVAVETDRSNIMDERSVLTSVEAVSANALNETCLPVTAAVLSGNRKRVSLQPSCRATEQNFTEPYKQETPLQTDIFEAGGHSLAQDEYSIVKSNERSAVLVPIQQQESSADVSEQPLALSNTRTSRTSGYSLDIIRIEEGPTGSCDFNSNDGLKDAALSLRIMVASIQPQEALTLFSNTEDGHSRFTHERHSDPSLPATSISITYPSVFQTPGTDRRSHIKLDNGQELKQIVLFRAADSTPQQFRISLRSSLSHPSEAKDEDDGHARTKEAKEYHVGQLNFTKSFANEGSTNGKGLCTTPIVATDKDASSRASIEIAPSSENLRKVSEDLSTGLVLSANTAKLSITHSEATILDVYIYNRQQPQQNTITIDQLKPLQEAQSQMILDVPLHVGISCSEKLQSQMYSALEFALSDAWPGIDLHQTPNPQDATNEEFIVTGMKLSEAPMYRRLSKESLVGIPERSLLETLDLYSPMNLPMMYDEIIQDSVLPTQKTYSALEFALSETRAGLVFASYQELYPQNSAKTFLPTTESLRVRRLSEASLHERMSKETLESIPEQSVPKQLGSSSLTTMRVDISNDGMLSLQRKHSALEVAHSKAWAGITPHTHHPYKDTPGAFSLTRGKFPEDSLSEAFMHHSLSKDSLAEIPEHPLHKPSDSLAPVSSPTHGPYDYGGKMPEDERMGMDMATVPSSGQQSDFKLVQQQKLWVADHGFAQNEDETTEIKARSDKEPAKESDAVAAPAVSNQWDEPIRSCHCRQLICTACGCRFHRSKCGCLRRSKLHCDSIKVEQACNTAASHSHNPPMTKLPSTCRFGDQVLVELGCCLEKFGSIDPSKDHCVEANSGKPTSSIPIQRRLVCLCRPLPWYQWIREPVAFPELVSSPIRSGRKCKRTFR</sequence>